<protein>
    <submittedName>
        <fullName evidence="1">Uncharacterized protein</fullName>
    </submittedName>
</protein>
<dbReference type="EMBL" id="BK015844">
    <property type="protein sequence ID" value="DAE27638.1"/>
    <property type="molecule type" value="Genomic_DNA"/>
</dbReference>
<name>A0A8S5R893_9VIRU</name>
<sequence length="47" mass="5401">MNATGVMPGTRLSVHVGLSRYDQWNDRQRFAKLPVHRSTNRGNYQGK</sequence>
<proteinExistence type="predicted"/>
<accession>A0A8S5R893</accession>
<evidence type="ECO:0000313" key="1">
    <source>
        <dbReference type="EMBL" id="DAE27638.1"/>
    </source>
</evidence>
<reference evidence="1" key="1">
    <citation type="journal article" date="2021" name="Proc. Natl. Acad. Sci. U.S.A.">
        <title>A Catalog of Tens of Thousands of Viruses from Human Metagenomes Reveals Hidden Associations with Chronic Diseases.</title>
        <authorList>
            <person name="Tisza M.J."/>
            <person name="Buck C.B."/>
        </authorList>
    </citation>
    <scope>NUCLEOTIDE SEQUENCE</scope>
    <source>
        <strain evidence="1">Ct6zJ3</strain>
    </source>
</reference>
<organism evidence="1">
    <name type="scientific">virus sp. ct6zJ3</name>
    <dbReference type="NCBI Taxonomy" id="2826792"/>
    <lineage>
        <taxon>Viruses</taxon>
    </lineage>
</organism>